<proteinExistence type="predicted"/>
<dbReference type="KEGG" id="prt:AUC31_08925"/>
<evidence type="ECO:0000313" key="2">
    <source>
        <dbReference type="Proteomes" id="UP000067683"/>
    </source>
</evidence>
<evidence type="ECO:0008006" key="3">
    <source>
        <dbReference type="Google" id="ProtNLM"/>
    </source>
</evidence>
<dbReference type="InterPro" id="IPR038396">
    <property type="entry name" value="SpoIIAA-like_sf"/>
</dbReference>
<dbReference type="AlphaFoldDB" id="A0A0U2PBD5"/>
<dbReference type="Gene3D" id="3.40.50.10600">
    <property type="entry name" value="SpoIIaa-like domains"/>
    <property type="match status" value="1"/>
</dbReference>
<name>A0A0U2PBD5_9BACL</name>
<dbReference type="Pfam" id="PF11964">
    <property type="entry name" value="SpoIIAA-like"/>
    <property type="match status" value="1"/>
</dbReference>
<dbReference type="OrthoDB" id="2389786at2"/>
<dbReference type="RefSeq" id="WP_058382042.1">
    <property type="nucleotide sequence ID" value="NZ_CP013659.2"/>
</dbReference>
<gene>
    <name evidence="1" type="ORF">AUC31_08925</name>
</gene>
<dbReference type="Proteomes" id="UP000067683">
    <property type="component" value="Chromosome"/>
</dbReference>
<protein>
    <recommendedName>
        <fullName evidence="3">STAS/SEC14 domain-containing protein</fullName>
    </recommendedName>
</protein>
<dbReference type="InterPro" id="IPR036513">
    <property type="entry name" value="STAS_dom_sf"/>
</dbReference>
<dbReference type="STRING" id="200991.AUC31_08925"/>
<reference evidence="1" key="1">
    <citation type="submission" date="2016-01" db="EMBL/GenBank/DDBJ databases">
        <title>Complete genome of Planococcus rifietoensis type strain M8.</title>
        <authorList>
            <person name="See-Too W.S."/>
        </authorList>
    </citation>
    <scope>NUCLEOTIDE SEQUENCE [LARGE SCALE GENOMIC DNA]</scope>
    <source>
        <strain evidence="1">M8</strain>
    </source>
</reference>
<dbReference type="EMBL" id="CP013659">
    <property type="protein sequence ID" value="ALS75335.1"/>
    <property type="molecule type" value="Genomic_DNA"/>
</dbReference>
<sequence>MLSIVPSKDIETIAIEVEGRASKADIEKLDHVIRDKVSEKGHFNMYAIIYKVEDSTLFDAADSAVIDRHSWSQARKFAVISERDWTSAASGWQGFADGLETRHFNLDEMNDAWEWMQE</sequence>
<organism evidence="1 2">
    <name type="scientific">Planococcus rifietoensis</name>
    <dbReference type="NCBI Taxonomy" id="200991"/>
    <lineage>
        <taxon>Bacteria</taxon>
        <taxon>Bacillati</taxon>
        <taxon>Bacillota</taxon>
        <taxon>Bacilli</taxon>
        <taxon>Bacillales</taxon>
        <taxon>Caryophanaceae</taxon>
        <taxon>Planococcus</taxon>
    </lineage>
</organism>
<evidence type="ECO:0000313" key="1">
    <source>
        <dbReference type="EMBL" id="ALS75335.1"/>
    </source>
</evidence>
<keyword evidence="2" id="KW-1185">Reference proteome</keyword>
<dbReference type="SUPFAM" id="SSF52091">
    <property type="entry name" value="SpoIIaa-like"/>
    <property type="match status" value="1"/>
</dbReference>
<dbReference type="InterPro" id="IPR021866">
    <property type="entry name" value="SpoIIAA-like"/>
</dbReference>
<accession>A0A0U2PBD5</accession>